<sequence>MAAVRRRAALAALGAGGAAVVGFALRGASAWPAPRIRLADHDGCMAGPADMRRYAQMFHRHNEITRTVEDIPGGVRTTTQSASPDLAAQLQAHVSSMYTQLDQGIEVMCMSDSLPTLFKHANGYRRRLTITPTGVTVEETSDDPALTDAIRAHAQEVTGFVRDGMPAAMRGMMGCGMMGPGMMGPGMH</sequence>
<evidence type="ECO:0000313" key="1">
    <source>
        <dbReference type="EMBL" id="MEY8014213.1"/>
    </source>
</evidence>
<dbReference type="InterPro" id="IPR006311">
    <property type="entry name" value="TAT_signal"/>
</dbReference>
<dbReference type="RefSeq" id="WP_369736870.1">
    <property type="nucleotide sequence ID" value="NZ_JBGEDP010000001.1"/>
</dbReference>
<reference evidence="1 2" key="1">
    <citation type="submission" date="2024-08" db="EMBL/GenBank/DDBJ databases">
        <title>Mycobacterium servetensis sp. nov., a novel rapid-growing mycobacterial species recovered from a human patient in Zaragoza, Spain.</title>
        <authorList>
            <person name="Tristancho-Baro A.I."/>
            <person name="Buenestado-Serrano S."/>
            <person name="Garcia De Viedma D."/>
            <person name="Milagro-Beamonte A."/>
            <person name="Burillo N."/>
            <person name="Sanz S."/>
            <person name="Lopez-Calleja A.I."/>
            <person name="Penas-Utrilla D."/>
            <person name="Guardingo M."/>
            <person name="Garcia M.J."/>
            <person name="Vinuelas-Bayon J."/>
        </authorList>
    </citation>
    <scope>NUCLEOTIDE SEQUENCE [LARGE SCALE GENOMIC DNA]</scope>
    <source>
        <strain evidence="2">HUMS_12744610</strain>
    </source>
</reference>
<comment type="caution">
    <text evidence="1">The sequence shown here is derived from an EMBL/GenBank/DDBJ whole genome shotgun (WGS) entry which is preliminary data.</text>
</comment>
<keyword evidence="2" id="KW-1185">Reference proteome</keyword>
<accession>A0ABV4BV89</accession>
<dbReference type="EMBL" id="JBGEDP010000001">
    <property type="protein sequence ID" value="MEY8014213.1"/>
    <property type="molecule type" value="Genomic_DNA"/>
</dbReference>
<organism evidence="1 2">
    <name type="scientific">Mycobacterium servetii</name>
    <dbReference type="NCBI Taxonomy" id="3237418"/>
    <lineage>
        <taxon>Bacteria</taxon>
        <taxon>Bacillati</taxon>
        <taxon>Actinomycetota</taxon>
        <taxon>Actinomycetes</taxon>
        <taxon>Mycobacteriales</taxon>
        <taxon>Mycobacteriaceae</taxon>
        <taxon>Mycobacterium</taxon>
    </lineage>
</organism>
<dbReference type="Proteomes" id="UP001564760">
    <property type="component" value="Unassembled WGS sequence"/>
</dbReference>
<evidence type="ECO:0000313" key="2">
    <source>
        <dbReference type="Proteomes" id="UP001564760"/>
    </source>
</evidence>
<dbReference type="PROSITE" id="PS51318">
    <property type="entry name" value="TAT"/>
    <property type="match status" value="1"/>
</dbReference>
<protein>
    <submittedName>
        <fullName evidence="1">Uncharacterized protein</fullName>
    </submittedName>
</protein>
<proteinExistence type="predicted"/>
<name>A0ABV4BV89_9MYCO</name>
<gene>
    <name evidence="1" type="ORF">AB8998_03645</name>
</gene>